<proteinExistence type="predicted"/>
<sequence length="83" mass="9899">MHLHNNYANVFKALLEYEYDVHGIFLRNFTYPTHFSANSLPFFRKILINPSSRRKFAGIFLRWSIRIWHDTCITLAERGVVLL</sequence>
<dbReference type="EMBL" id="FMAF01000005">
    <property type="protein sequence ID" value="SCB27016.1"/>
    <property type="molecule type" value="Genomic_DNA"/>
</dbReference>
<evidence type="ECO:0000313" key="2">
    <source>
        <dbReference type="Proteomes" id="UP000199205"/>
    </source>
</evidence>
<organism evidence="1 2">
    <name type="scientific">Rhizobium lusitanum</name>
    <dbReference type="NCBI Taxonomy" id="293958"/>
    <lineage>
        <taxon>Bacteria</taxon>
        <taxon>Pseudomonadati</taxon>
        <taxon>Pseudomonadota</taxon>
        <taxon>Alphaproteobacteria</taxon>
        <taxon>Hyphomicrobiales</taxon>
        <taxon>Rhizobiaceae</taxon>
        <taxon>Rhizobium/Agrobacterium group</taxon>
        <taxon>Rhizobium</taxon>
    </lineage>
</organism>
<dbReference type="AlphaFoldDB" id="A0A1C3VGX3"/>
<dbReference type="Proteomes" id="UP000199205">
    <property type="component" value="Unassembled WGS sequence"/>
</dbReference>
<evidence type="ECO:0000313" key="1">
    <source>
        <dbReference type="EMBL" id="SCB27016.1"/>
    </source>
</evidence>
<name>A0A1C3VGX3_9HYPH</name>
<reference evidence="1 2" key="1">
    <citation type="submission" date="2016-08" db="EMBL/GenBank/DDBJ databases">
        <authorList>
            <person name="Seilhamer J.J."/>
        </authorList>
    </citation>
    <scope>NUCLEOTIDE SEQUENCE [LARGE SCALE GENOMIC DNA]</scope>
    <source>
        <strain evidence="1 2">P1-7</strain>
    </source>
</reference>
<accession>A0A1C3VGX3</accession>
<protein>
    <submittedName>
        <fullName evidence="1">Uncharacterized protein</fullName>
    </submittedName>
</protein>
<gene>
    <name evidence="1" type="ORF">GA0061101_105260</name>
</gene>